<evidence type="ECO:0008006" key="4">
    <source>
        <dbReference type="Google" id="ProtNLM"/>
    </source>
</evidence>
<organism evidence="2 3">
    <name type="scientific">Meganyctiphanes norvegica</name>
    <name type="common">Northern krill</name>
    <name type="synonym">Thysanopoda norvegica</name>
    <dbReference type="NCBI Taxonomy" id="48144"/>
    <lineage>
        <taxon>Eukaryota</taxon>
        <taxon>Metazoa</taxon>
        <taxon>Ecdysozoa</taxon>
        <taxon>Arthropoda</taxon>
        <taxon>Crustacea</taxon>
        <taxon>Multicrustacea</taxon>
        <taxon>Malacostraca</taxon>
        <taxon>Eumalacostraca</taxon>
        <taxon>Eucarida</taxon>
        <taxon>Euphausiacea</taxon>
        <taxon>Euphausiidae</taxon>
        <taxon>Meganyctiphanes</taxon>
    </lineage>
</organism>
<dbReference type="AlphaFoldDB" id="A0AAV2QTD0"/>
<feature type="non-terminal residue" evidence="2">
    <location>
        <position position="133"/>
    </location>
</feature>
<gene>
    <name evidence="2" type="ORF">MNOR_LOCUS15193</name>
</gene>
<comment type="caution">
    <text evidence="2">The sequence shown here is derived from an EMBL/GenBank/DDBJ whole genome shotgun (WGS) entry which is preliminary data.</text>
</comment>
<feature type="non-terminal residue" evidence="2">
    <location>
        <position position="1"/>
    </location>
</feature>
<keyword evidence="3" id="KW-1185">Reference proteome</keyword>
<name>A0AAV2QTD0_MEGNR</name>
<reference evidence="2 3" key="1">
    <citation type="submission" date="2024-05" db="EMBL/GenBank/DDBJ databases">
        <authorList>
            <person name="Wallberg A."/>
        </authorList>
    </citation>
    <scope>NUCLEOTIDE SEQUENCE [LARGE SCALE GENOMIC DNA]</scope>
</reference>
<protein>
    <recommendedName>
        <fullName evidence="4">DNA-directed RNA polymerase</fullName>
    </recommendedName>
</protein>
<accession>A0AAV2QTD0</accession>
<evidence type="ECO:0000256" key="1">
    <source>
        <dbReference type="SAM" id="MobiDB-lite"/>
    </source>
</evidence>
<sequence length="133" mass="14854">NNPEDAMDSITSKEKQAYDDGDSDDENVATLAGSDIKILLHNAIPISVIPILTRNKREARVQNGVDHRLHRASNPVVKLFRKRRGDPSRFNGRKVDVVWFPESRDSITEDDTPVMVQKGKIVTGANLQYMLGA</sequence>
<dbReference type="Proteomes" id="UP001497623">
    <property type="component" value="Unassembled WGS sequence"/>
</dbReference>
<dbReference type="EMBL" id="CAXKWB010009403">
    <property type="protein sequence ID" value="CAL4094631.1"/>
    <property type="molecule type" value="Genomic_DNA"/>
</dbReference>
<evidence type="ECO:0000313" key="3">
    <source>
        <dbReference type="Proteomes" id="UP001497623"/>
    </source>
</evidence>
<feature type="region of interest" description="Disordered" evidence="1">
    <location>
        <begin position="1"/>
        <end position="26"/>
    </location>
</feature>
<proteinExistence type="predicted"/>
<evidence type="ECO:0000313" key="2">
    <source>
        <dbReference type="EMBL" id="CAL4094631.1"/>
    </source>
</evidence>